<keyword evidence="6" id="KW-0482">Metalloprotease</keyword>
<keyword evidence="2" id="KW-0645">Protease</keyword>
<feature type="signal peptide" evidence="7">
    <location>
        <begin position="1"/>
        <end position="24"/>
    </location>
</feature>
<dbReference type="SUPFAM" id="SSF51261">
    <property type="entry name" value="Duplicated hybrid motif"/>
    <property type="match status" value="1"/>
</dbReference>
<evidence type="ECO:0000256" key="3">
    <source>
        <dbReference type="ARBA" id="ARBA00022723"/>
    </source>
</evidence>
<dbReference type="Proteomes" id="UP000315673">
    <property type="component" value="Chromosome"/>
</dbReference>
<dbReference type="PANTHER" id="PTHR21666">
    <property type="entry name" value="PEPTIDASE-RELATED"/>
    <property type="match status" value="1"/>
</dbReference>
<dbReference type="AlphaFoldDB" id="A0A5B8LMH5"/>
<keyword evidence="10" id="KW-1185">Reference proteome</keyword>
<evidence type="ECO:0000256" key="5">
    <source>
        <dbReference type="ARBA" id="ARBA00022833"/>
    </source>
</evidence>
<keyword evidence="7" id="KW-0732">Signal</keyword>
<dbReference type="InterPro" id="IPR050570">
    <property type="entry name" value="Cell_wall_metabolism_enzyme"/>
</dbReference>
<evidence type="ECO:0000256" key="1">
    <source>
        <dbReference type="ARBA" id="ARBA00001947"/>
    </source>
</evidence>
<organism evidence="9 10">
    <name type="scientific">Sphingomonas panacisoli</name>
    <dbReference type="NCBI Taxonomy" id="1813879"/>
    <lineage>
        <taxon>Bacteria</taxon>
        <taxon>Pseudomonadati</taxon>
        <taxon>Pseudomonadota</taxon>
        <taxon>Alphaproteobacteria</taxon>
        <taxon>Sphingomonadales</taxon>
        <taxon>Sphingomonadaceae</taxon>
        <taxon>Sphingomonas</taxon>
    </lineage>
</organism>
<evidence type="ECO:0000256" key="6">
    <source>
        <dbReference type="ARBA" id="ARBA00023049"/>
    </source>
</evidence>
<dbReference type="InterPro" id="IPR016047">
    <property type="entry name" value="M23ase_b-sheet_dom"/>
</dbReference>
<evidence type="ECO:0000256" key="2">
    <source>
        <dbReference type="ARBA" id="ARBA00022670"/>
    </source>
</evidence>
<dbReference type="PANTHER" id="PTHR21666:SF288">
    <property type="entry name" value="CELL DIVISION PROTEIN YTFB"/>
    <property type="match status" value="1"/>
</dbReference>
<proteinExistence type="predicted"/>
<keyword evidence="5" id="KW-0862">Zinc</keyword>
<dbReference type="CDD" id="cd12797">
    <property type="entry name" value="M23_peptidase"/>
    <property type="match status" value="1"/>
</dbReference>
<dbReference type="Gene3D" id="2.70.70.10">
    <property type="entry name" value="Glucose Permease (Domain IIA)"/>
    <property type="match status" value="1"/>
</dbReference>
<dbReference type="Pfam" id="PF01551">
    <property type="entry name" value="Peptidase_M23"/>
    <property type="match status" value="1"/>
</dbReference>
<evidence type="ECO:0000313" key="9">
    <source>
        <dbReference type="EMBL" id="QDZ08794.1"/>
    </source>
</evidence>
<dbReference type="GO" id="GO:0046872">
    <property type="term" value="F:metal ion binding"/>
    <property type="evidence" value="ECO:0007669"/>
    <property type="project" value="UniProtKB-KW"/>
</dbReference>
<name>A0A5B8LMH5_9SPHN</name>
<keyword evidence="4" id="KW-0378">Hydrolase</keyword>
<dbReference type="RefSeq" id="WP_146573687.1">
    <property type="nucleotide sequence ID" value="NZ_CP042306.1"/>
</dbReference>
<keyword evidence="3" id="KW-0479">Metal-binding</keyword>
<reference evidence="9 10" key="1">
    <citation type="submission" date="2019-07" db="EMBL/GenBank/DDBJ databases">
        <title>Full genome sequence of Sphingomonas sp. 4R-6-7(HKS19).</title>
        <authorList>
            <person name="Im W.-T."/>
        </authorList>
    </citation>
    <scope>NUCLEOTIDE SEQUENCE [LARGE SCALE GENOMIC DNA]</scope>
    <source>
        <strain evidence="9 10">HKS19</strain>
    </source>
</reference>
<feature type="chain" id="PRO_5022991244" evidence="7">
    <location>
        <begin position="25"/>
        <end position="395"/>
    </location>
</feature>
<evidence type="ECO:0000256" key="4">
    <source>
        <dbReference type="ARBA" id="ARBA00022801"/>
    </source>
</evidence>
<sequence>MRLALIPVLLAPFAVALLASQGNAQSDIADQQRRLLEARAQSAAAADRAAKLDAAANSERDQAAKALAEEQALAAKVAQAQADITAATARIALVDRLLNDQQQKLAVQQGPIARLVAALCSLALRPSSVAIMQPGSVADLVHVRAVLGSTLPLIQTRTAGLRGELDRNRRLRADALLAAQSLTDSRRRLETNRIALARLEAEHRLKSQSLSRGALAESDRAIGLGERARDLVDQMQVNTDAATTGAALAKLSGPLPRPAQPGEIAPIALSWSTVSAPWKLPVAGKLVTGFGEVSDAGVTSRGLTFAVAAEADVVAPAAGKVVYAGSFRDYGNVVIIDHRGGWTTLVSGLGALTVKLNQTIGQGAPIGAARAGDDRRITVELRRKGRAVDPVALTG</sequence>
<dbReference type="OrthoDB" id="9809144at2"/>
<accession>A0A5B8LMH5</accession>
<dbReference type="GO" id="GO:0004222">
    <property type="term" value="F:metalloendopeptidase activity"/>
    <property type="evidence" value="ECO:0007669"/>
    <property type="project" value="TreeGrafter"/>
</dbReference>
<evidence type="ECO:0000256" key="7">
    <source>
        <dbReference type="SAM" id="SignalP"/>
    </source>
</evidence>
<comment type="cofactor">
    <cofactor evidence="1">
        <name>Zn(2+)</name>
        <dbReference type="ChEBI" id="CHEBI:29105"/>
    </cofactor>
</comment>
<dbReference type="InterPro" id="IPR011055">
    <property type="entry name" value="Dup_hybrid_motif"/>
</dbReference>
<gene>
    <name evidence="9" type="ORF">FPZ24_16060</name>
</gene>
<evidence type="ECO:0000313" key="10">
    <source>
        <dbReference type="Proteomes" id="UP000315673"/>
    </source>
</evidence>
<evidence type="ECO:0000259" key="8">
    <source>
        <dbReference type="Pfam" id="PF01551"/>
    </source>
</evidence>
<dbReference type="EMBL" id="CP042306">
    <property type="protein sequence ID" value="QDZ08794.1"/>
    <property type="molecule type" value="Genomic_DNA"/>
</dbReference>
<protein>
    <submittedName>
        <fullName evidence="9">Peptidoglycan DD-metalloendopeptidase family protein</fullName>
    </submittedName>
</protein>
<dbReference type="GO" id="GO:0006508">
    <property type="term" value="P:proteolysis"/>
    <property type="evidence" value="ECO:0007669"/>
    <property type="project" value="UniProtKB-KW"/>
</dbReference>
<dbReference type="KEGG" id="spai:FPZ24_16060"/>
<feature type="domain" description="M23ase beta-sheet core" evidence="8">
    <location>
        <begin position="300"/>
        <end position="390"/>
    </location>
</feature>